<dbReference type="GO" id="GO:0004557">
    <property type="term" value="F:alpha-galactosidase activity"/>
    <property type="evidence" value="ECO:0007669"/>
    <property type="project" value="UniProtKB-EC"/>
</dbReference>
<comment type="cofactor">
    <cofactor evidence="2">
        <name>Mn(2+)</name>
        <dbReference type="ChEBI" id="CHEBI:29035"/>
    </cofactor>
</comment>
<dbReference type="Pfam" id="PF02056">
    <property type="entry name" value="Glyco_hydro_4"/>
    <property type="match status" value="1"/>
</dbReference>
<organism evidence="12 13">
    <name type="scientific">Halopelagius longus</name>
    <dbReference type="NCBI Taxonomy" id="1236180"/>
    <lineage>
        <taxon>Archaea</taxon>
        <taxon>Methanobacteriati</taxon>
        <taxon>Methanobacteriota</taxon>
        <taxon>Stenosarchaea group</taxon>
        <taxon>Halobacteria</taxon>
        <taxon>Halobacteriales</taxon>
        <taxon>Haloferacaceae</taxon>
    </lineage>
</organism>
<dbReference type="GO" id="GO:0046872">
    <property type="term" value="F:metal ion binding"/>
    <property type="evidence" value="ECO:0007669"/>
    <property type="project" value="UniProtKB-KW"/>
</dbReference>
<keyword evidence="8" id="KW-0119">Carbohydrate metabolism</keyword>
<dbReference type="InterPro" id="IPR001088">
    <property type="entry name" value="Glyco_hydro_4"/>
</dbReference>
<keyword evidence="9 11" id="KW-0326">Glycosidase</keyword>
<dbReference type="InterPro" id="IPR015955">
    <property type="entry name" value="Lactate_DH/Glyco_Ohase_4_C"/>
</dbReference>
<evidence type="ECO:0000256" key="2">
    <source>
        <dbReference type="ARBA" id="ARBA00001936"/>
    </source>
</evidence>
<keyword evidence="14" id="KW-1185">Reference proteome</keyword>
<accession>A0A1H1G5K7</accession>
<dbReference type="PRINTS" id="PR00732">
    <property type="entry name" value="GLHYDRLASE4"/>
</dbReference>
<feature type="domain" description="Glycosyl hydrolase family 4 C-terminal" evidence="10">
    <location>
        <begin position="193"/>
        <end position="407"/>
    </location>
</feature>
<dbReference type="InterPro" id="IPR036291">
    <property type="entry name" value="NAD(P)-bd_dom_sf"/>
</dbReference>
<dbReference type="InterPro" id="IPR022616">
    <property type="entry name" value="Glyco_hydro_4_C"/>
</dbReference>
<dbReference type="EMBL" id="QQST01000003">
    <property type="protein sequence ID" value="RDI69828.1"/>
    <property type="molecule type" value="Genomic_DNA"/>
</dbReference>
<keyword evidence="5 11" id="KW-0378">Hydrolase</keyword>
<dbReference type="AlphaFoldDB" id="A0A1H1G5K7"/>
<dbReference type="OrthoDB" id="92947at2157"/>
<dbReference type="Proteomes" id="UP000255421">
    <property type="component" value="Unassembled WGS sequence"/>
</dbReference>
<dbReference type="GO" id="GO:0016616">
    <property type="term" value="F:oxidoreductase activity, acting on the CH-OH group of donors, NAD or NADP as acceptor"/>
    <property type="evidence" value="ECO:0007669"/>
    <property type="project" value="InterPro"/>
</dbReference>
<evidence type="ECO:0000313" key="11">
    <source>
        <dbReference type="EMBL" id="RDI69828.1"/>
    </source>
</evidence>
<name>A0A1H1G5K7_9EURY</name>
<protein>
    <submittedName>
        <fullName evidence="12">Alpha-galactosidase</fullName>
        <ecNumber evidence="11">3.2.1.22</ecNumber>
    </submittedName>
</protein>
<dbReference type="Gene3D" id="3.90.1820.10">
    <property type="entry name" value="AglA-like glucosidase"/>
    <property type="match status" value="1"/>
</dbReference>
<sequence length="435" mass="48457">MVKITFIGAGSMVFSTKLVGDILSFPELDDSTIALMDIDADSLEKTTRVAEAMVANEGLEATVESTTDRVEALDGADYVLNMINVGGTEPFENEIRIPEKYGVEQSIGDTIGPGGIFRGLRTIPTMLDIASDIEEVCPDALLLNYTNPMSILCQTMFEATDVETVGLCHSVPHTVEAIADYVDVPQEDLDYWVAGINHVAWFLEATHEGESVYPALRDAMEDPEIYERDTVRFEMMDHFGYFPTESSHHMSEYVPYFRTDPETIEEMTGTDYAERMPTATYLEGWQERSERRDDPDLDVDLDEVSVERSEEYASRLIHSIETDTTRRLNLNVSNATDAITNLPSDACVEVPVLVDGTGLHPCSVGDLPASVRTFPQQHVAVHRLVVEGALKNDREKIHRAVKQDPLTAAALSLDEIHEMTEELLTANEEYLPELN</sequence>
<evidence type="ECO:0000256" key="9">
    <source>
        <dbReference type="ARBA" id="ARBA00023295"/>
    </source>
</evidence>
<gene>
    <name evidence="11" type="ORF">DWB78_16900</name>
    <name evidence="12" type="ORF">SAMN05216278_3537</name>
</gene>
<comment type="cofactor">
    <cofactor evidence="1">
        <name>NAD(+)</name>
        <dbReference type="ChEBI" id="CHEBI:57540"/>
    </cofactor>
</comment>
<evidence type="ECO:0000256" key="1">
    <source>
        <dbReference type="ARBA" id="ARBA00001911"/>
    </source>
</evidence>
<dbReference type="PANTHER" id="PTHR32092:SF6">
    <property type="entry name" value="ALPHA-GALACTOSIDASE"/>
    <property type="match status" value="1"/>
</dbReference>
<dbReference type="Proteomes" id="UP000199289">
    <property type="component" value="Unassembled WGS sequence"/>
</dbReference>
<dbReference type="SUPFAM" id="SSF51735">
    <property type="entry name" value="NAD(P)-binding Rossmann-fold domains"/>
    <property type="match status" value="1"/>
</dbReference>
<keyword evidence="4" id="KW-0479">Metal-binding</keyword>
<reference evidence="12" key="2">
    <citation type="submission" date="2016-10" db="EMBL/GenBank/DDBJ databases">
        <authorList>
            <person name="de Groot N.N."/>
        </authorList>
    </citation>
    <scope>NUCLEOTIDE SEQUENCE [LARGE SCALE GENOMIC DNA]</scope>
    <source>
        <strain evidence="12">CGMCC 1.12397</strain>
    </source>
</reference>
<evidence type="ECO:0000256" key="6">
    <source>
        <dbReference type="ARBA" id="ARBA00023027"/>
    </source>
</evidence>
<proteinExistence type="inferred from homology"/>
<dbReference type="EC" id="3.2.1.22" evidence="11"/>
<evidence type="ECO:0000313" key="12">
    <source>
        <dbReference type="EMBL" id="SDR08514.1"/>
    </source>
</evidence>
<dbReference type="Pfam" id="PF11975">
    <property type="entry name" value="Glyco_hydro_4C"/>
    <property type="match status" value="1"/>
</dbReference>
<dbReference type="NCBIfam" id="NF011657">
    <property type="entry name" value="PRK15076.1"/>
    <property type="match status" value="1"/>
</dbReference>
<dbReference type="CDD" id="cd05297">
    <property type="entry name" value="GH4_alpha_glucosidase_galactosidase"/>
    <property type="match status" value="1"/>
</dbReference>
<keyword evidence="6" id="KW-0520">NAD</keyword>
<reference evidence="11 14" key="3">
    <citation type="submission" date="2018-07" db="EMBL/GenBank/DDBJ databases">
        <title>Genome sequence of extremly halophilic archaeon Halopelagius longus strain BC12-B1.</title>
        <authorList>
            <person name="Zhang X."/>
        </authorList>
    </citation>
    <scope>NUCLEOTIDE SEQUENCE [LARGE SCALE GENOMIC DNA]</scope>
    <source>
        <strain evidence="11 14">BC12-B1</strain>
    </source>
</reference>
<evidence type="ECO:0000256" key="4">
    <source>
        <dbReference type="ARBA" id="ARBA00022723"/>
    </source>
</evidence>
<evidence type="ECO:0000256" key="3">
    <source>
        <dbReference type="ARBA" id="ARBA00010141"/>
    </source>
</evidence>
<evidence type="ECO:0000313" key="13">
    <source>
        <dbReference type="Proteomes" id="UP000199289"/>
    </source>
</evidence>
<dbReference type="RefSeq" id="WP_092539026.1">
    <property type="nucleotide sequence ID" value="NZ_FNKQ01000005.1"/>
</dbReference>
<evidence type="ECO:0000256" key="7">
    <source>
        <dbReference type="ARBA" id="ARBA00023211"/>
    </source>
</evidence>
<dbReference type="GO" id="GO:0005975">
    <property type="term" value="P:carbohydrate metabolic process"/>
    <property type="evidence" value="ECO:0007669"/>
    <property type="project" value="InterPro"/>
</dbReference>
<reference evidence="13" key="1">
    <citation type="submission" date="2016-10" db="EMBL/GenBank/DDBJ databases">
        <authorList>
            <person name="Varghese N."/>
            <person name="Submissions S."/>
        </authorList>
    </citation>
    <scope>NUCLEOTIDE SEQUENCE [LARGE SCALE GENOMIC DNA]</scope>
    <source>
        <strain evidence="13">CGMCC 1.12397</strain>
    </source>
</reference>
<evidence type="ECO:0000313" key="14">
    <source>
        <dbReference type="Proteomes" id="UP000255421"/>
    </source>
</evidence>
<evidence type="ECO:0000256" key="8">
    <source>
        <dbReference type="ARBA" id="ARBA00023277"/>
    </source>
</evidence>
<dbReference type="SUPFAM" id="SSF56327">
    <property type="entry name" value="LDH C-terminal domain-like"/>
    <property type="match status" value="1"/>
</dbReference>
<evidence type="ECO:0000259" key="10">
    <source>
        <dbReference type="Pfam" id="PF11975"/>
    </source>
</evidence>
<keyword evidence="7" id="KW-0464">Manganese</keyword>
<evidence type="ECO:0000256" key="5">
    <source>
        <dbReference type="ARBA" id="ARBA00022801"/>
    </source>
</evidence>
<dbReference type="InterPro" id="IPR053715">
    <property type="entry name" value="GH4_Enzyme_sf"/>
</dbReference>
<comment type="similarity">
    <text evidence="3">Belongs to the glycosyl hydrolase 4 family.</text>
</comment>
<dbReference type="EMBL" id="FNKQ01000005">
    <property type="protein sequence ID" value="SDR08514.1"/>
    <property type="molecule type" value="Genomic_DNA"/>
</dbReference>
<dbReference type="PANTHER" id="PTHR32092">
    <property type="entry name" value="6-PHOSPHO-BETA-GLUCOSIDASE-RELATED"/>
    <property type="match status" value="1"/>
</dbReference>